<dbReference type="InterPro" id="IPR051135">
    <property type="entry name" value="Gal/GlcNAc/GalNAc_ST"/>
</dbReference>
<dbReference type="PANTHER" id="PTHR10704:SF44">
    <property type="entry name" value="LD35051P-RELATED"/>
    <property type="match status" value="1"/>
</dbReference>
<keyword evidence="2" id="KW-1185">Reference proteome</keyword>
<dbReference type="InterPro" id="IPR027417">
    <property type="entry name" value="P-loop_NTPase"/>
</dbReference>
<dbReference type="Pfam" id="PF13469">
    <property type="entry name" value="Sulfotransfer_3"/>
    <property type="match status" value="1"/>
</dbReference>
<gene>
    <name evidence="1" type="ORF">EV378_3765</name>
</gene>
<name>A0A4R1I1T3_PSEEN</name>
<proteinExistence type="predicted"/>
<accession>A0A4R1I1T3</accession>
<dbReference type="PANTHER" id="PTHR10704">
    <property type="entry name" value="CARBOHYDRATE SULFOTRANSFERASE"/>
    <property type="match status" value="1"/>
</dbReference>
<dbReference type="SUPFAM" id="SSF52540">
    <property type="entry name" value="P-loop containing nucleoside triphosphate hydrolases"/>
    <property type="match status" value="1"/>
</dbReference>
<reference evidence="1 2" key="1">
    <citation type="submission" date="2019-03" db="EMBL/GenBank/DDBJ databases">
        <title>Sequencing the genomes of 1000 actinobacteria strains.</title>
        <authorList>
            <person name="Klenk H.-P."/>
        </authorList>
    </citation>
    <scope>NUCLEOTIDE SEQUENCE [LARGE SCALE GENOMIC DNA]</scope>
    <source>
        <strain evidence="1 2">DSM 44969</strain>
    </source>
</reference>
<dbReference type="GO" id="GO:0006790">
    <property type="term" value="P:sulfur compound metabolic process"/>
    <property type="evidence" value="ECO:0007669"/>
    <property type="project" value="TreeGrafter"/>
</dbReference>
<protein>
    <submittedName>
        <fullName evidence="1">Sulfotransferase family protein</fullName>
    </submittedName>
</protein>
<comment type="caution">
    <text evidence="1">The sequence shown here is derived from an EMBL/GenBank/DDBJ whole genome shotgun (WGS) entry which is preliminary data.</text>
</comment>
<dbReference type="OrthoDB" id="663914at2"/>
<dbReference type="Gene3D" id="3.40.50.300">
    <property type="entry name" value="P-loop containing nucleotide triphosphate hydrolases"/>
    <property type="match status" value="1"/>
</dbReference>
<dbReference type="GO" id="GO:0006044">
    <property type="term" value="P:N-acetylglucosamine metabolic process"/>
    <property type="evidence" value="ECO:0007669"/>
    <property type="project" value="TreeGrafter"/>
</dbReference>
<dbReference type="GO" id="GO:0001517">
    <property type="term" value="F:N-acetylglucosamine 6-O-sulfotransferase activity"/>
    <property type="evidence" value="ECO:0007669"/>
    <property type="project" value="TreeGrafter"/>
</dbReference>
<dbReference type="EMBL" id="SMFZ01000001">
    <property type="protein sequence ID" value="TCK27883.1"/>
    <property type="molecule type" value="Genomic_DNA"/>
</dbReference>
<dbReference type="RefSeq" id="WP_132427146.1">
    <property type="nucleotide sequence ID" value="NZ_SMFZ01000001.1"/>
</dbReference>
<organism evidence="1 2">
    <name type="scientific">Pseudonocardia endophytica</name>
    <dbReference type="NCBI Taxonomy" id="401976"/>
    <lineage>
        <taxon>Bacteria</taxon>
        <taxon>Bacillati</taxon>
        <taxon>Actinomycetota</taxon>
        <taxon>Actinomycetes</taxon>
        <taxon>Pseudonocardiales</taxon>
        <taxon>Pseudonocardiaceae</taxon>
        <taxon>Pseudonocardia</taxon>
    </lineage>
</organism>
<keyword evidence="1" id="KW-0808">Transferase</keyword>
<dbReference type="Proteomes" id="UP000295560">
    <property type="component" value="Unassembled WGS sequence"/>
</dbReference>
<evidence type="ECO:0000313" key="2">
    <source>
        <dbReference type="Proteomes" id="UP000295560"/>
    </source>
</evidence>
<dbReference type="AlphaFoldDB" id="A0A4R1I1T3"/>
<sequence>MPGSTTDRPKVLYIAGWGRSGTTLLDNLVGSHHGVFTAGEVTCLWKLSFVDGRLCGCGVPLLNCDLWRAILDRAFGGPPDPYHMLELQRTAISVWRTPTMVSGARRGEIDAGVVEYADVLSRLYRAIAAETGASVIVDASKRPPDAVATGLAEGVDPYLLHMIRDPRACAFSWQRTMAQPDTSSPSLMHRHGRLMNIGHWVSWNLASEMVSRVYPEGHYTQLRYEDFMTDPRATMDRVMEFVGEPVVDSPFVDRTTALLPANHTVAGNPKRFRTGEVRIRLDDEWRHRQSAVDRRTATALALPLLPRYGYSAGVDERPLVTS</sequence>
<evidence type="ECO:0000313" key="1">
    <source>
        <dbReference type="EMBL" id="TCK27883.1"/>
    </source>
</evidence>